<dbReference type="PANTHER" id="PTHR43498">
    <property type="entry name" value="FERREDOXIN:COB-COM HETERODISULFIDE REDUCTASE SUBUNIT A"/>
    <property type="match status" value="1"/>
</dbReference>
<name>A0A8J6J0D3_9FIRM</name>
<gene>
    <name evidence="7" type="ORF">H8S57_06950</name>
</gene>
<keyword evidence="3" id="KW-0560">Oxidoreductase</keyword>
<dbReference type="RefSeq" id="WP_186907360.1">
    <property type="nucleotide sequence ID" value="NZ_JACOPP010000007.1"/>
</dbReference>
<dbReference type="Proteomes" id="UP000661435">
    <property type="component" value="Unassembled WGS sequence"/>
</dbReference>
<evidence type="ECO:0000256" key="4">
    <source>
        <dbReference type="ARBA" id="ARBA00023004"/>
    </source>
</evidence>
<accession>A0A8J6J0D3</accession>
<keyword evidence="2" id="KW-0479">Metal-binding</keyword>
<keyword evidence="5" id="KW-0411">Iron-sulfur</keyword>
<dbReference type="GO" id="GO:0016491">
    <property type="term" value="F:oxidoreductase activity"/>
    <property type="evidence" value="ECO:0007669"/>
    <property type="project" value="UniProtKB-KW"/>
</dbReference>
<dbReference type="InterPro" id="IPR039650">
    <property type="entry name" value="HdrA-like"/>
</dbReference>
<dbReference type="PANTHER" id="PTHR43498:SF1">
    <property type="entry name" value="COB--COM HETERODISULFIDE REDUCTASE IRON-SULFUR SUBUNIT A"/>
    <property type="match status" value="1"/>
</dbReference>
<evidence type="ECO:0000256" key="3">
    <source>
        <dbReference type="ARBA" id="ARBA00023002"/>
    </source>
</evidence>
<evidence type="ECO:0000313" key="8">
    <source>
        <dbReference type="Proteomes" id="UP000661435"/>
    </source>
</evidence>
<keyword evidence="8" id="KW-1185">Reference proteome</keyword>
<sequence>MTNKTYLEPAAELPVQEECDILVVGGGAAGHSAAIAAARAGAKNIILLERYGYMGGDVTGGYVIMVPNLSWYDKSFVRGLQEEWFTRLSKIPGAVTAPGLDQVGCTDPALLHPWRAFHDCVSRDGYGGCKPSCLVRSVYFEPNQLKIEMDKMLLEHKDAIRVMCHSMGVRPILEGGRVKGVVYESKEGRKAILAKIVIDATGDGDLYSRAGAPCQSMADQVTRANTTALVWRIGGINWDLFYQWRSTHPDEMAALRLGLTRVAGFRCLPMPSNQNDICWVNSWHANRDCSQVKDQTETEMNTRSTMRDVLDYLRQAVPVAFRNAYLYDIAPQLGTRISRRLVGEYVMSTADFAYAIQHDDVIAWHSTICQVNDCGPVEIPYRAILPQGVENLLCPGRHLSADGIAIDWLDLIPQCVGTGQAAGVAAAVAVADGSTAHGVDIRKVQDILVDQDVPLPRNAKFEAKDPSYRECVQAHQYGLYTDKAKLAREQREKGQRLDLDFQEKFNEPPKH</sequence>
<dbReference type="Gene3D" id="3.50.50.60">
    <property type="entry name" value="FAD/NAD(P)-binding domain"/>
    <property type="match status" value="1"/>
</dbReference>
<dbReference type="Pfam" id="PF12831">
    <property type="entry name" value="FAD_oxidored"/>
    <property type="match status" value="1"/>
</dbReference>
<keyword evidence="4" id="KW-0408">Iron</keyword>
<dbReference type="SUPFAM" id="SSF51905">
    <property type="entry name" value="FAD/NAD(P)-binding domain"/>
    <property type="match status" value="1"/>
</dbReference>
<keyword evidence="1" id="KW-0004">4Fe-4S</keyword>
<dbReference type="AlphaFoldDB" id="A0A8J6J0D3"/>
<evidence type="ECO:0000256" key="2">
    <source>
        <dbReference type="ARBA" id="ARBA00022723"/>
    </source>
</evidence>
<evidence type="ECO:0000256" key="5">
    <source>
        <dbReference type="ARBA" id="ARBA00023014"/>
    </source>
</evidence>
<reference evidence="7" key="1">
    <citation type="submission" date="2020-08" db="EMBL/GenBank/DDBJ databases">
        <title>Genome public.</title>
        <authorList>
            <person name="Liu C."/>
            <person name="Sun Q."/>
        </authorList>
    </citation>
    <scope>NUCLEOTIDE SEQUENCE</scope>
    <source>
        <strain evidence="7">NSJ-51</strain>
    </source>
</reference>
<dbReference type="InterPro" id="IPR036188">
    <property type="entry name" value="FAD/NAD-bd_sf"/>
</dbReference>
<evidence type="ECO:0000256" key="6">
    <source>
        <dbReference type="SAM" id="MobiDB-lite"/>
    </source>
</evidence>
<proteinExistence type="predicted"/>
<evidence type="ECO:0000313" key="7">
    <source>
        <dbReference type="EMBL" id="MBC5733462.1"/>
    </source>
</evidence>
<dbReference type="GO" id="GO:0046872">
    <property type="term" value="F:metal ion binding"/>
    <property type="evidence" value="ECO:0007669"/>
    <property type="project" value="UniProtKB-KW"/>
</dbReference>
<comment type="caution">
    <text evidence="7">The sequence shown here is derived from an EMBL/GenBank/DDBJ whole genome shotgun (WGS) entry which is preliminary data.</text>
</comment>
<feature type="region of interest" description="Disordered" evidence="6">
    <location>
        <begin position="491"/>
        <end position="511"/>
    </location>
</feature>
<organism evidence="7 8">
    <name type="scientific">Lawsonibacter hominis</name>
    <dbReference type="NCBI Taxonomy" id="2763053"/>
    <lineage>
        <taxon>Bacteria</taxon>
        <taxon>Bacillati</taxon>
        <taxon>Bacillota</taxon>
        <taxon>Clostridia</taxon>
        <taxon>Eubacteriales</taxon>
        <taxon>Oscillospiraceae</taxon>
        <taxon>Lawsonibacter</taxon>
    </lineage>
</organism>
<dbReference type="EMBL" id="JACOPP010000007">
    <property type="protein sequence ID" value="MBC5733462.1"/>
    <property type="molecule type" value="Genomic_DNA"/>
</dbReference>
<evidence type="ECO:0000256" key="1">
    <source>
        <dbReference type="ARBA" id="ARBA00022485"/>
    </source>
</evidence>
<dbReference type="GO" id="GO:0051539">
    <property type="term" value="F:4 iron, 4 sulfur cluster binding"/>
    <property type="evidence" value="ECO:0007669"/>
    <property type="project" value="UniProtKB-KW"/>
</dbReference>
<protein>
    <submittedName>
        <fullName evidence="7">FAD-dependent oxidoreductase</fullName>
    </submittedName>
</protein>